<dbReference type="AlphaFoldDB" id="A0A821QRW9"/>
<feature type="region of interest" description="Disordered" evidence="2">
    <location>
        <begin position="63"/>
        <end position="114"/>
    </location>
</feature>
<keyword evidence="1" id="KW-0539">Nucleus</keyword>
<dbReference type="Pfam" id="PF10545">
    <property type="entry name" value="MADF_DNA_bdg"/>
    <property type="match status" value="1"/>
</dbReference>
<comment type="caution">
    <text evidence="5">The sequence shown here is derived from an EMBL/GenBank/DDBJ whole genome shotgun (WGS) entry which is preliminary data.</text>
</comment>
<evidence type="ECO:0000256" key="2">
    <source>
        <dbReference type="SAM" id="MobiDB-lite"/>
    </source>
</evidence>
<dbReference type="Proteomes" id="UP000663880">
    <property type="component" value="Unassembled WGS sequence"/>
</dbReference>
<dbReference type="GO" id="GO:0005634">
    <property type="term" value="C:nucleus"/>
    <property type="evidence" value="ECO:0007669"/>
    <property type="project" value="UniProtKB-SubCell"/>
</dbReference>
<dbReference type="InterPro" id="IPR004210">
    <property type="entry name" value="BESS_motif"/>
</dbReference>
<feature type="compositionally biased region" description="Polar residues" evidence="2">
    <location>
        <begin position="63"/>
        <end position="87"/>
    </location>
</feature>
<protein>
    <recommendedName>
        <fullName evidence="7">MADF domain-containing protein</fullName>
    </recommendedName>
</protein>
<evidence type="ECO:0000313" key="5">
    <source>
        <dbReference type="EMBL" id="CAF4830180.1"/>
    </source>
</evidence>
<accession>A0A821QRW9</accession>
<name>A0A821QRW9_9NEOP</name>
<feature type="domain" description="BESS" evidence="4">
    <location>
        <begin position="160"/>
        <end position="199"/>
    </location>
</feature>
<sequence length="257" mass="29432">MKQDESKIRKRWRYLRDQFAVELGKISPSRSGDEATTVYPKWPYFKPLLFLKPMVKARLTTGSLTRQRSHSNSAVSLDSETEYTQTTNDHDCSLSPGPSNMEDTDASDQPTVSPAMPVSKIALKRPKRTINDKLLDIENQKLKFLQDKEKSRQNRTTDADNEHILFFKSLIPHIEKIPQHMLLSFRNRIQSVVDEFAYQSLQYGNPSSMSNYSHLSNVSRNSTPETCNEITLPQTSSDNIAVISNQLATEEYIFHCD</sequence>
<proteinExistence type="predicted"/>
<evidence type="ECO:0000313" key="6">
    <source>
        <dbReference type="Proteomes" id="UP000663880"/>
    </source>
</evidence>
<dbReference type="EMBL" id="CAJOBZ010000010">
    <property type="protein sequence ID" value="CAF4830180.1"/>
    <property type="molecule type" value="Genomic_DNA"/>
</dbReference>
<feature type="domain" description="MADF" evidence="3">
    <location>
        <begin position="1"/>
        <end position="56"/>
    </location>
</feature>
<dbReference type="InterPro" id="IPR006578">
    <property type="entry name" value="MADF-dom"/>
</dbReference>
<evidence type="ECO:0000259" key="4">
    <source>
        <dbReference type="PROSITE" id="PS51031"/>
    </source>
</evidence>
<evidence type="ECO:0000259" key="3">
    <source>
        <dbReference type="PROSITE" id="PS51029"/>
    </source>
</evidence>
<dbReference type="InterPro" id="IPR039353">
    <property type="entry name" value="TF_Adf1"/>
</dbReference>
<dbReference type="PROSITE" id="PS51031">
    <property type="entry name" value="BESS"/>
    <property type="match status" value="1"/>
</dbReference>
<dbReference type="PROSITE" id="PS51029">
    <property type="entry name" value="MADF"/>
    <property type="match status" value="1"/>
</dbReference>
<evidence type="ECO:0000256" key="1">
    <source>
        <dbReference type="PROSITE-ProRule" id="PRU00371"/>
    </source>
</evidence>
<dbReference type="PANTHER" id="PTHR12243:SF67">
    <property type="entry name" value="COREPRESSOR OF PANGOLIN, ISOFORM A-RELATED"/>
    <property type="match status" value="1"/>
</dbReference>
<dbReference type="OrthoDB" id="6159213at2759"/>
<organism evidence="5 6">
    <name type="scientific">Pieris macdunnoughi</name>
    <dbReference type="NCBI Taxonomy" id="345717"/>
    <lineage>
        <taxon>Eukaryota</taxon>
        <taxon>Metazoa</taxon>
        <taxon>Ecdysozoa</taxon>
        <taxon>Arthropoda</taxon>
        <taxon>Hexapoda</taxon>
        <taxon>Insecta</taxon>
        <taxon>Pterygota</taxon>
        <taxon>Neoptera</taxon>
        <taxon>Endopterygota</taxon>
        <taxon>Lepidoptera</taxon>
        <taxon>Glossata</taxon>
        <taxon>Ditrysia</taxon>
        <taxon>Papilionoidea</taxon>
        <taxon>Pieridae</taxon>
        <taxon>Pierinae</taxon>
        <taxon>Pieris</taxon>
    </lineage>
</organism>
<dbReference type="GO" id="GO:0003677">
    <property type="term" value="F:DNA binding"/>
    <property type="evidence" value="ECO:0007669"/>
    <property type="project" value="InterPro"/>
</dbReference>
<gene>
    <name evidence="5" type="ORF">PMACD_LOCUS5216</name>
</gene>
<comment type="subcellular location">
    <subcellularLocation>
        <location evidence="1">Nucleus</location>
    </subcellularLocation>
</comment>
<reference evidence="5" key="1">
    <citation type="submission" date="2021-02" db="EMBL/GenBank/DDBJ databases">
        <authorList>
            <person name="Steward A R."/>
        </authorList>
    </citation>
    <scope>NUCLEOTIDE SEQUENCE</scope>
</reference>
<dbReference type="PANTHER" id="PTHR12243">
    <property type="entry name" value="MADF DOMAIN TRANSCRIPTION FACTOR"/>
    <property type="match status" value="1"/>
</dbReference>
<keyword evidence="6" id="KW-1185">Reference proteome</keyword>
<evidence type="ECO:0008006" key="7">
    <source>
        <dbReference type="Google" id="ProtNLM"/>
    </source>
</evidence>